<dbReference type="PANTHER" id="PTHR42877:SF4">
    <property type="entry name" value="FAD_NAD(P)-BINDING DOMAIN-CONTAINING PROTEIN-RELATED"/>
    <property type="match status" value="1"/>
</dbReference>
<dbReference type="PANTHER" id="PTHR42877">
    <property type="entry name" value="L-ORNITHINE N(5)-MONOOXYGENASE-RELATED"/>
    <property type="match status" value="1"/>
</dbReference>
<evidence type="ECO:0000313" key="2">
    <source>
        <dbReference type="EMBL" id="EUA67328.1"/>
    </source>
</evidence>
<name>X8DHZ8_9MYCO</name>
<dbReference type="Gene3D" id="3.50.50.60">
    <property type="entry name" value="FAD/NAD(P)-binding domain"/>
    <property type="match status" value="1"/>
</dbReference>
<organism evidence="2 3">
    <name type="scientific">Mycobacteroides abscessus subsp. bolletii 1513</name>
    <dbReference type="NCBI Taxonomy" id="1299321"/>
    <lineage>
        <taxon>Bacteria</taxon>
        <taxon>Bacillati</taxon>
        <taxon>Actinomycetota</taxon>
        <taxon>Actinomycetes</taxon>
        <taxon>Mycobacteriales</taxon>
        <taxon>Mycobacteriaceae</taxon>
        <taxon>Mycobacteroides</taxon>
        <taxon>Mycobacteroides abscessus</taxon>
    </lineage>
</organism>
<reference evidence="2 3" key="1">
    <citation type="submission" date="2013-12" db="EMBL/GenBank/DDBJ databases">
        <authorList>
            <person name="Zelazny A."/>
            <person name="Olivier K."/>
            <person name="Holland S."/>
            <person name="Lenaerts A."/>
            <person name="Ordway D."/>
            <person name="DeGroote M.A."/>
            <person name="Parker T."/>
            <person name="Sizemore C."/>
            <person name="Tallon L.J."/>
            <person name="Sadzewicz L.K."/>
            <person name="Sengamalay N."/>
            <person name="Fraser C.M."/>
            <person name="Hine E."/>
            <person name="Shefchek K.A."/>
            <person name="Das S.P."/>
            <person name="Tettelin H."/>
        </authorList>
    </citation>
    <scope>NUCLEOTIDE SEQUENCE [LARGE SCALE GENOMIC DNA]</scope>
    <source>
        <strain evidence="2 3">1513</strain>
    </source>
</reference>
<gene>
    <name evidence="2" type="ORF">I540_4851</name>
</gene>
<comment type="caution">
    <text evidence="2">The sequence shown here is derived from an EMBL/GenBank/DDBJ whole genome shotgun (WGS) entry which is preliminary data.</text>
</comment>
<feature type="compositionally biased region" description="Low complexity" evidence="1">
    <location>
        <begin position="453"/>
        <end position="471"/>
    </location>
</feature>
<accession>X8DHZ8</accession>
<dbReference type="PRINTS" id="PR00411">
    <property type="entry name" value="PNDRDTASEI"/>
</dbReference>
<dbReference type="InterPro" id="IPR036188">
    <property type="entry name" value="FAD/NAD-bd_sf"/>
</dbReference>
<dbReference type="InterPro" id="IPR051209">
    <property type="entry name" value="FAD-bind_Monooxygenase_sf"/>
</dbReference>
<dbReference type="Proteomes" id="UP000023351">
    <property type="component" value="Unassembled WGS sequence"/>
</dbReference>
<dbReference type="Pfam" id="PF13738">
    <property type="entry name" value="Pyr_redox_3"/>
    <property type="match status" value="1"/>
</dbReference>
<dbReference type="PATRIC" id="fig|1299321.3.peg.4681"/>
<dbReference type="EMBL" id="JAOJ01000003">
    <property type="protein sequence ID" value="EUA67328.1"/>
    <property type="molecule type" value="Genomic_DNA"/>
</dbReference>
<dbReference type="AlphaFoldDB" id="X8DHZ8"/>
<dbReference type="SUPFAM" id="SSF51905">
    <property type="entry name" value="FAD/NAD(P)-binding domain"/>
    <property type="match status" value="2"/>
</dbReference>
<feature type="region of interest" description="Disordered" evidence="1">
    <location>
        <begin position="392"/>
        <end position="505"/>
    </location>
</feature>
<evidence type="ECO:0000313" key="3">
    <source>
        <dbReference type="Proteomes" id="UP000023351"/>
    </source>
</evidence>
<evidence type="ECO:0000256" key="1">
    <source>
        <dbReference type="SAM" id="MobiDB-lite"/>
    </source>
</evidence>
<protein>
    <submittedName>
        <fullName evidence="2">Pyridine nucleotide-disulfide oxidoreductase family protein</fullName>
    </submittedName>
</protein>
<proteinExistence type="predicted"/>
<sequence length="505" mass="55804">MNPEHETVIIGAGIGGLGAAIGLKRAGLTDFIILERSAGIGGTWYNNHYPDVAVDVPGIVYQFSFAKNPNWSRTFPKGREVQQYIAGLVDQYRLNDHLRLGHEVMARVWDEDNHLWRLTLADGRVITSRFVITAVGAFVEPKVPDIAGLESFGGKVIQTQNWDHDYDLSGKRIAVIGTGATSVQLIPQMARVASHLDVYQRRAIWVFAKPDFPIPRAARWALKYIPGLQSLIRGIAAAAVEVGLVAITVYGKQIAPITLIPNWACRAFLFTQVRDRELRKKLTPEYGFGCKRPSVSNIYYRTFTQPHVDLVTDPIAEITPTGIVTRDGVRRDIDVLVLATGFEMSQSPEVYRARPVKGRNGFDLADYYENNRAGPTRVSRCLSCPTPSWSLGHSPGAAVPGTSWWRTPRVSRCGSSPRRASGGLPRSRSRKRPITDSLSSSRPRPSRRSCMAVPASTPTRTTSTATVTSRSCGPPRRTSRREPASGFRWTTSVLNGYPSPRRARG</sequence>